<comment type="caution">
    <text evidence="1">The sequence shown here is derived from an EMBL/GenBank/DDBJ whole genome shotgun (WGS) entry which is preliminary data.</text>
</comment>
<name>A0A5J9U685_9POAL</name>
<proteinExistence type="predicted"/>
<dbReference type="Proteomes" id="UP000324897">
    <property type="component" value="Chromosome 7"/>
</dbReference>
<sequence length="132" mass="14432">MEADVLPTDSSIADKHSWLATYIPFVLDASKNFSSNPIHLTVRDIFHSLQADGSDAVAKAISDHFSFVSTDQTSKTLLEALQKFSLHINDAVWGSAFDIGKKPTSTDLLINDDFTVDPSLFLGSFPVFGQLL</sequence>
<feature type="non-terminal residue" evidence="1">
    <location>
        <position position="1"/>
    </location>
</feature>
<protein>
    <submittedName>
        <fullName evidence="1">Uncharacterized protein</fullName>
    </submittedName>
</protein>
<dbReference type="AlphaFoldDB" id="A0A5J9U685"/>
<keyword evidence="2" id="KW-1185">Reference proteome</keyword>
<evidence type="ECO:0000313" key="2">
    <source>
        <dbReference type="Proteomes" id="UP000324897"/>
    </source>
</evidence>
<reference evidence="1 2" key="1">
    <citation type="journal article" date="2019" name="Sci. Rep.">
        <title>A high-quality genome of Eragrostis curvula grass provides insights into Poaceae evolution and supports new strategies to enhance forage quality.</title>
        <authorList>
            <person name="Carballo J."/>
            <person name="Santos B.A.C.M."/>
            <person name="Zappacosta D."/>
            <person name="Garbus I."/>
            <person name="Selva J.P."/>
            <person name="Gallo C.A."/>
            <person name="Diaz A."/>
            <person name="Albertini E."/>
            <person name="Caccamo M."/>
            <person name="Echenique V."/>
        </authorList>
    </citation>
    <scope>NUCLEOTIDE SEQUENCE [LARGE SCALE GENOMIC DNA]</scope>
    <source>
        <strain evidence="2">cv. Victoria</strain>
        <tissue evidence="1">Leaf</tissue>
    </source>
</reference>
<evidence type="ECO:0000313" key="1">
    <source>
        <dbReference type="EMBL" id="TVU19074.1"/>
    </source>
</evidence>
<organism evidence="1 2">
    <name type="scientific">Eragrostis curvula</name>
    <name type="common">weeping love grass</name>
    <dbReference type="NCBI Taxonomy" id="38414"/>
    <lineage>
        <taxon>Eukaryota</taxon>
        <taxon>Viridiplantae</taxon>
        <taxon>Streptophyta</taxon>
        <taxon>Embryophyta</taxon>
        <taxon>Tracheophyta</taxon>
        <taxon>Spermatophyta</taxon>
        <taxon>Magnoliopsida</taxon>
        <taxon>Liliopsida</taxon>
        <taxon>Poales</taxon>
        <taxon>Poaceae</taxon>
        <taxon>PACMAD clade</taxon>
        <taxon>Chloridoideae</taxon>
        <taxon>Eragrostideae</taxon>
        <taxon>Eragrostidinae</taxon>
        <taxon>Eragrostis</taxon>
    </lineage>
</organism>
<dbReference type="EMBL" id="RWGY01000029">
    <property type="protein sequence ID" value="TVU19074.1"/>
    <property type="molecule type" value="Genomic_DNA"/>
</dbReference>
<dbReference type="Gramene" id="TVU19074">
    <property type="protein sequence ID" value="TVU19074"/>
    <property type="gene ID" value="EJB05_35205"/>
</dbReference>
<accession>A0A5J9U685</accession>
<gene>
    <name evidence="1" type="ORF">EJB05_35205</name>
</gene>